<dbReference type="Proteomes" id="UP000003755">
    <property type="component" value="Unassembled WGS sequence"/>
</dbReference>
<dbReference type="STRING" id="537007.BLAHAN_06030"/>
<keyword evidence="2" id="KW-1185">Reference proteome</keyword>
<accession>C9L9E7</accession>
<evidence type="ECO:0000313" key="1">
    <source>
        <dbReference type="EMBL" id="EEX21293.1"/>
    </source>
</evidence>
<comment type="caution">
    <text evidence="1">The sequence shown here is derived from an EMBL/GenBank/DDBJ whole genome shotgun (WGS) entry which is preliminary data.</text>
</comment>
<sequence length="49" mass="5117">MPIEGCRKEAILPTEGVILSGALKKAGLHLDGSLENPEKGAEGVSRQCL</sequence>
<protein>
    <submittedName>
        <fullName evidence="1">Uncharacterized protein</fullName>
    </submittedName>
</protein>
<proteinExistence type="predicted"/>
<dbReference type="HOGENOM" id="CLU_3132862_0_0_9"/>
<reference evidence="1" key="1">
    <citation type="submission" date="2009-09" db="EMBL/GenBank/DDBJ databases">
        <authorList>
            <person name="Weinstock G."/>
            <person name="Sodergren E."/>
            <person name="Clifton S."/>
            <person name="Fulton L."/>
            <person name="Fulton B."/>
            <person name="Courtney L."/>
            <person name="Fronick C."/>
            <person name="Harrison M."/>
            <person name="Strong C."/>
            <person name="Farmer C."/>
            <person name="Delahaunty K."/>
            <person name="Markovic C."/>
            <person name="Hall O."/>
            <person name="Minx P."/>
            <person name="Tomlinson C."/>
            <person name="Mitreva M."/>
            <person name="Nelson J."/>
            <person name="Hou S."/>
            <person name="Wollam A."/>
            <person name="Pepin K.H."/>
            <person name="Johnson M."/>
            <person name="Bhonagiri V."/>
            <person name="Nash W.E."/>
            <person name="Warren W."/>
            <person name="Chinwalla A."/>
            <person name="Mardis E.R."/>
            <person name="Wilson R.K."/>
        </authorList>
    </citation>
    <scope>NUCLEOTIDE SEQUENCE [LARGE SCALE GENOMIC DNA]</scope>
    <source>
        <strain evidence="1">DSM 20583</strain>
    </source>
</reference>
<name>C9L9E7_BLAHA</name>
<organism evidence="1 2">
    <name type="scientific">Blautia hansenii DSM 20583</name>
    <dbReference type="NCBI Taxonomy" id="537007"/>
    <lineage>
        <taxon>Bacteria</taxon>
        <taxon>Bacillati</taxon>
        <taxon>Bacillota</taxon>
        <taxon>Clostridia</taxon>
        <taxon>Lachnospirales</taxon>
        <taxon>Lachnospiraceae</taxon>
        <taxon>Blautia</taxon>
    </lineage>
</organism>
<dbReference type="AlphaFoldDB" id="C9L9E7"/>
<gene>
    <name evidence="1" type="ORF">BLAHAN_06030</name>
</gene>
<evidence type="ECO:0000313" key="2">
    <source>
        <dbReference type="Proteomes" id="UP000003755"/>
    </source>
</evidence>
<dbReference type="EMBL" id="ABYU02000027">
    <property type="protein sequence ID" value="EEX21293.1"/>
    <property type="molecule type" value="Genomic_DNA"/>
</dbReference>